<protein>
    <recommendedName>
        <fullName evidence="2">Methyltransferase</fullName>
    </recommendedName>
</protein>
<accession>A0A0F9LLM6</accession>
<name>A0A0F9LLM6_9ZZZZ</name>
<sequence>MDRSVLIPLDEKRETITDFYFDKWDRDMDETRRELYTELHGIYGLIRKGVIRVPDTGYILELGVNRCVSFNELCDIFDIKRCVGFDLENVTKHPRVAVVDVRKMDNVLYPAALCVNEVGGWTVTPESRKAAYDWMIGNMLPGGIVIEHSNEYAGWNITEDLKDKGFKVVWMGPIHIVMKKL</sequence>
<dbReference type="AlphaFoldDB" id="A0A0F9LLM6"/>
<comment type="caution">
    <text evidence="1">The sequence shown here is derived from an EMBL/GenBank/DDBJ whole genome shotgun (WGS) entry which is preliminary data.</text>
</comment>
<dbReference type="EMBL" id="LAZR01007011">
    <property type="protein sequence ID" value="KKM88076.1"/>
    <property type="molecule type" value="Genomic_DNA"/>
</dbReference>
<gene>
    <name evidence="1" type="ORF">LCGC14_1262480</name>
</gene>
<organism evidence="1">
    <name type="scientific">marine sediment metagenome</name>
    <dbReference type="NCBI Taxonomy" id="412755"/>
    <lineage>
        <taxon>unclassified sequences</taxon>
        <taxon>metagenomes</taxon>
        <taxon>ecological metagenomes</taxon>
    </lineage>
</organism>
<reference evidence="1" key="1">
    <citation type="journal article" date="2015" name="Nature">
        <title>Complex archaea that bridge the gap between prokaryotes and eukaryotes.</title>
        <authorList>
            <person name="Spang A."/>
            <person name="Saw J.H."/>
            <person name="Jorgensen S.L."/>
            <person name="Zaremba-Niedzwiedzka K."/>
            <person name="Martijn J."/>
            <person name="Lind A.E."/>
            <person name="van Eijk R."/>
            <person name="Schleper C."/>
            <person name="Guy L."/>
            <person name="Ettema T.J."/>
        </authorList>
    </citation>
    <scope>NUCLEOTIDE SEQUENCE</scope>
</reference>
<proteinExistence type="predicted"/>
<evidence type="ECO:0000313" key="1">
    <source>
        <dbReference type="EMBL" id="KKM88076.1"/>
    </source>
</evidence>
<evidence type="ECO:0008006" key="2">
    <source>
        <dbReference type="Google" id="ProtNLM"/>
    </source>
</evidence>